<name>A0AAJ0AY47_9PEZI</name>
<reference evidence="2" key="1">
    <citation type="submission" date="2021-06" db="EMBL/GenBank/DDBJ databases">
        <title>Comparative genomics, transcriptomics and evolutionary studies reveal genomic signatures of adaptation to plant cell wall in hemibiotrophic fungi.</title>
        <authorList>
            <consortium name="DOE Joint Genome Institute"/>
            <person name="Baroncelli R."/>
            <person name="Diaz J.F."/>
            <person name="Benocci T."/>
            <person name="Peng M."/>
            <person name="Battaglia E."/>
            <person name="Haridas S."/>
            <person name="Andreopoulos W."/>
            <person name="Labutti K."/>
            <person name="Pangilinan J."/>
            <person name="Floch G.L."/>
            <person name="Makela M.R."/>
            <person name="Henrissat B."/>
            <person name="Grigoriev I.V."/>
            <person name="Crouch J.A."/>
            <person name="De Vries R.P."/>
            <person name="Sukno S.A."/>
            <person name="Thon M.R."/>
        </authorList>
    </citation>
    <scope>NUCLEOTIDE SEQUENCE</scope>
    <source>
        <strain evidence="2">CBS 193.32</strain>
    </source>
</reference>
<dbReference type="RefSeq" id="XP_060436203.1">
    <property type="nucleotide sequence ID" value="XM_060571573.1"/>
</dbReference>
<keyword evidence="3" id="KW-1185">Reference proteome</keyword>
<sequence length="196" mass="21518">MSIPVVDSSGNLVRRLSVSSYLRGVKKSGAVQYHQRESGKLKTVESTLQLWPQQGVQKTAQNHEKLRNNNNNNDKSAVGSIAMDKRIKSQSIPFFNTTLKRPTLFAGRIGTTHNLPKDKDAPAATASTTLLRALSPERVHRYPDQSPTPFFPHAHPQGMGEELLITRIDGSDGTSQSSGLGLCLIRREARFSENAG</sequence>
<feature type="region of interest" description="Disordered" evidence="1">
    <location>
        <begin position="58"/>
        <end position="77"/>
    </location>
</feature>
<evidence type="ECO:0000256" key="1">
    <source>
        <dbReference type="SAM" id="MobiDB-lite"/>
    </source>
</evidence>
<dbReference type="EMBL" id="JAHMHR010000002">
    <property type="protein sequence ID" value="KAK1700446.1"/>
    <property type="molecule type" value="Genomic_DNA"/>
</dbReference>
<dbReference type="Proteomes" id="UP001224890">
    <property type="component" value="Unassembled WGS sequence"/>
</dbReference>
<evidence type="ECO:0000313" key="2">
    <source>
        <dbReference type="EMBL" id="KAK1700446.1"/>
    </source>
</evidence>
<dbReference type="AlphaFoldDB" id="A0AAJ0AY47"/>
<organism evidence="2 3">
    <name type="scientific">Colletotrichum godetiae</name>
    <dbReference type="NCBI Taxonomy" id="1209918"/>
    <lineage>
        <taxon>Eukaryota</taxon>
        <taxon>Fungi</taxon>
        <taxon>Dikarya</taxon>
        <taxon>Ascomycota</taxon>
        <taxon>Pezizomycotina</taxon>
        <taxon>Sordariomycetes</taxon>
        <taxon>Hypocreomycetidae</taxon>
        <taxon>Glomerellales</taxon>
        <taxon>Glomerellaceae</taxon>
        <taxon>Colletotrichum</taxon>
        <taxon>Colletotrichum acutatum species complex</taxon>
    </lineage>
</organism>
<protein>
    <submittedName>
        <fullName evidence="2">Uncharacterized protein</fullName>
    </submittedName>
</protein>
<evidence type="ECO:0000313" key="3">
    <source>
        <dbReference type="Proteomes" id="UP001224890"/>
    </source>
</evidence>
<proteinExistence type="predicted"/>
<dbReference type="GeneID" id="85456099"/>
<comment type="caution">
    <text evidence="2">The sequence shown here is derived from an EMBL/GenBank/DDBJ whole genome shotgun (WGS) entry which is preliminary data.</text>
</comment>
<gene>
    <name evidence="2" type="ORF">BDP55DRAFT_626024</name>
</gene>
<accession>A0AAJ0AY47</accession>